<proteinExistence type="predicted"/>
<feature type="domain" description="Hda lid" evidence="1">
    <location>
        <begin position="155"/>
        <end position="213"/>
    </location>
</feature>
<dbReference type="AlphaFoldDB" id="A0A077AZ95"/>
<evidence type="ECO:0000313" key="2">
    <source>
        <dbReference type="EMBL" id="AIK96075.1"/>
    </source>
</evidence>
<dbReference type="Proteomes" id="UP000028926">
    <property type="component" value="Chromosome"/>
</dbReference>
<dbReference type="InterPro" id="IPR055199">
    <property type="entry name" value="Hda_lid"/>
</dbReference>
<dbReference type="PANTHER" id="PTHR30050">
    <property type="entry name" value="CHROMOSOMAL REPLICATION INITIATOR PROTEIN DNAA"/>
    <property type="match status" value="1"/>
</dbReference>
<evidence type="ECO:0000313" key="3">
    <source>
        <dbReference type="Proteomes" id="UP000028926"/>
    </source>
</evidence>
<dbReference type="EMBL" id="CP008941">
    <property type="protein sequence ID" value="AIK96075.1"/>
    <property type="molecule type" value="Genomic_DNA"/>
</dbReference>
<dbReference type="Gene3D" id="3.40.50.300">
    <property type="entry name" value="P-loop containing nucleotide triphosphate hydrolases"/>
    <property type="match status" value="1"/>
</dbReference>
<dbReference type="PANTHER" id="PTHR30050:SF5">
    <property type="entry name" value="DNAA REGULATORY INACTIVATOR HDA"/>
    <property type="match status" value="1"/>
</dbReference>
<reference evidence="2 3" key="1">
    <citation type="submission" date="2014-07" db="EMBL/GenBank/DDBJ databases">
        <title>Comparative genomic insights into amoeba endosymbionts belonging to the families of Holosporaceae and Candidatus Midichloriaceae within Rickettsiales.</title>
        <authorList>
            <person name="Wang Z."/>
            <person name="Wu M."/>
        </authorList>
    </citation>
    <scope>NUCLEOTIDE SEQUENCE [LARGE SCALE GENOMIC DNA]</scope>
    <source>
        <strain evidence="2">PRA3</strain>
    </source>
</reference>
<dbReference type="Pfam" id="PF22688">
    <property type="entry name" value="Hda_lid"/>
    <property type="match status" value="1"/>
</dbReference>
<dbReference type="STRING" id="91604.ID47_03905"/>
<dbReference type="GO" id="GO:0005886">
    <property type="term" value="C:plasma membrane"/>
    <property type="evidence" value="ECO:0007669"/>
    <property type="project" value="TreeGrafter"/>
</dbReference>
<dbReference type="eggNOG" id="COG0593">
    <property type="taxonomic scope" value="Bacteria"/>
</dbReference>
<gene>
    <name evidence="2" type="ORF">ID47_03905</name>
</gene>
<protein>
    <recommendedName>
        <fullName evidence="1">Hda lid domain-containing protein</fullName>
    </recommendedName>
</protein>
<dbReference type="InterPro" id="IPR027417">
    <property type="entry name" value="P-loop_NTPase"/>
</dbReference>
<accession>A0A077AZ95</accession>
<organism evidence="2 3">
    <name type="scientific">Candidatus Odyssella acanthamoebae</name>
    <dbReference type="NCBI Taxonomy" id="91604"/>
    <lineage>
        <taxon>Bacteria</taxon>
        <taxon>Pseudomonadati</taxon>
        <taxon>Pseudomonadota</taxon>
        <taxon>Alphaproteobacteria</taxon>
        <taxon>Holosporales</taxon>
        <taxon>Candidatus Paracaedibacteraceae</taxon>
        <taxon>Candidatus Odyssella</taxon>
    </lineage>
</organism>
<dbReference type="SUPFAM" id="SSF52540">
    <property type="entry name" value="P-loop containing nucleoside triphosphate hydrolases"/>
    <property type="match status" value="1"/>
</dbReference>
<name>A0A077AZ95_9PROT</name>
<dbReference type="KEGG" id="paca:ID47_03905"/>
<dbReference type="Gene3D" id="1.10.8.60">
    <property type="match status" value="1"/>
</dbReference>
<dbReference type="GO" id="GO:0006270">
    <property type="term" value="P:DNA replication initiation"/>
    <property type="evidence" value="ECO:0007669"/>
    <property type="project" value="TreeGrafter"/>
</dbReference>
<keyword evidence="3" id="KW-1185">Reference proteome</keyword>
<sequence>MQQLAIPLPDQLATDPSTLLIEAPNREVWTWLSSSPQWPLPQLVVVGPPGAGKSHMGRALSLLRGGVLLTVGGNHDPLQLVQTSQIIVVDDYDQYRDESWLFHLYNLAKEHQRQVVYLGRTAPASHSFTVNDLASRLRSLPCLEIHEPDDELFRKLFRKELLKRGMLCGDDILEYIYRRFDRSYTTIHHLVKVIDELTLSQQRPLTLPLLKEVTDDRASS</sequence>
<dbReference type="GO" id="GO:0003688">
    <property type="term" value="F:DNA replication origin binding"/>
    <property type="evidence" value="ECO:0007669"/>
    <property type="project" value="TreeGrafter"/>
</dbReference>
<dbReference type="HOGENOM" id="CLU_072265_0_0_5"/>
<evidence type="ECO:0000259" key="1">
    <source>
        <dbReference type="Pfam" id="PF22688"/>
    </source>
</evidence>